<reference evidence="3 4" key="1">
    <citation type="journal article" date="2019" name="Int. J. Syst. Evol. Microbiol.">
        <title>The Global Catalogue of Microorganisms (GCM) 10K type strain sequencing project: providing services to taxonomists for standard genome sequencing and annotation.</title>
        <authorList>
            <consortium name="The Broad Institute Genomics Platform"/>
            <consortium name="The Broad Institute Genome Sequencing Center for Infectious Disease"/>
            <person name="Wu L."/>
            <person name="Ma J."/>
        </authorList>
    </citation>
    <scope>NUCLEOTIDE SEQUENCE [LARGE SCALE GENOMIC DNA]</scope>
    <source>
        <strain evidence="3 4">CGMCC 1.15824</strain>
    </source>
</reference>
<keyword evidence="3" id="KW-0328">Glycosyltransferase</keyword>
<dbReference type="InterPro" id="IPR001296">
    <property type="entry name" value="Glyco_trans_1"/>
</dbReference>
<dbReference type="AlphaFoldDB" id="A0ABD5QC73"/>
<dbReference type="PANTHER" id="PTHR45947:SF3">
    <property type="entry name" value="SULFOQUINOVOSYL TRANSFERASE SQD2"/>
    <property type="match status" value="1"/>
</dbReference>
<accession>A0ABD5QC73</accession>
<evidence type="ECO:0000313" key="3">
    <source>
        <dbReference type="EMBL" id="MFC4987194.1"/>
    </source>
</evidence>
<gene>
    <name evidence="3" type="ORF">ACFPFO_05320</name>
</gene>
<feature type="domain" description="Glycosyl transferase family 1" evidence="1">
    <location>
        <begin position="182"/>
        <end position="341"/>
    </location>
</feature>
<dbReference type="EMBL" id="JBHSJG010000018">
    <property type="protein sequence ID" value="MFC4987194.1"/>
    <property type="molecule type" value="Genomic_DNA"/>
</dbReference>
<dbReference type="GO" id="GO:0016757">
    <property type="term" value="F:glycosyltransferase activity"/>
    <property type="evidence" value="ECO:0007669"/>
    <property type="project" value="UniProtKB-KW"/>
</dbReference>
<comment type="caution">
    <text evidence="3">The sequence shown here is derived from an EMBL/GenBank/DDBJ whole genome shotgun (WGS) entry which is preliminary data.</text>
</comment>
<keyword evidence="4" id="KW-1185">Reference proteome</keyword>
<keyword evidence="3" id="KW-0808">Transferase</keyword>
<dbReference type="InterPro" id="IPR050194">
    <property type="entry name" value="Glycosyltransferase_grp1"/>
</dbReference>
<feature type="domain" description="Glycosyltransferase subfamily 4-like N-terminal" evidence="2">
    <location>
        <begin position="20"/>
        <end position="176"/>
    </location>
</feature>
<evidence type="ECO:0000313" key="4">
    <source>
        <dbReference type="Proteomes" id="UP001595925"/>
    </source>
</evidence>
<dbReference type="InterPro" id="IPR028098">
    <property type="entry name" value="Glyco_trans_4-like_N"/>
</dbReference>
<organism evidence="3 4">
    <name type="scientific">Saliphagus infecundisoli</name>
    <dbReference type="NCBI Taxonomy" id="1849069"/>
    <lineage>
        <taxon>Archaea</taxon>
        <taxon>Methanobacteriati</taxon>
        <taxon>Methanobacteriota</taxon>
        <taxon>Stenosarchaea group</taxon>
        <taxon>Halobacteria</taxon>
        <taxon>Halobacteriales</taxon>
        <taxon>Natrialbaceae</taxon>
        <taxon>Saliphagus</taxon>
    </lineage>
</organism>
<dbReference type="Pfam" id="PF13439">
    <property type="entry name" value="Glyco_transf_4"/>
    <property type="match status" value="1"/>
</dbReference>
<dbReference type="EC" id="2.4.-.-" evidence="3"/>
<dbReference type="PANTHER" id="PTHR45947">
    <property type="entry name" value="SULFOQUINOVOSYL TRANSFERASE SQD2"/>
    <property type="match status" value="1"/>
</dbReference>
<evidence type="ECO:0000259" key="2">
    <source>
        <dbReference type="Pfam" id="PF13439"/>
    </source>
</evidence>
<protein>
    <submittedName>
        <fullName evidence="3">Glycosyltransferase</fullName>
        <ecNumber evidence="3">2.4.-.-</ecNumber>
    </submittedName>
</protein>
<proteinExistence type="predicted"/>
<dbReference type="Gene3D" id="3.40.50.2000">
    <property type="entry name" value="Glycogen Phosphorylase B"/>
    <property type="match status" value="2"/>
</dbReference>
<sequence>MTENTPNVLQVCTYYFPFTGGIQKMVRTLVTGIDDANFRILTSRTRGWGGVGEKHGTTVVRAGSFGPVKSTPISPGFPCRLREQLEWADLIHYHLPFPLGPVSHLLNQVETPFVATFHDDIIGKGPVVYPYKPVLDRFLGGAERIIVTSPQMRDECARLSEFRSNAAVVPIGIEADDTPIAPKPLEGRELLFVGRLVEFKGVDRLISAMRGLDATLSIVGKGPARDSLERHTRAEGVADRVTFEGFVSEARLDRLYSEATLFVLPSVGRNESFGIVQLEAMKRGLPVINTALPTGVPYVSVDGKTGRTVPPGDPGAIAAAAEELLADPERYRRYSANARRRVREEFAETRMLERTSAIYRDAVASE</sequence>
<dbReference type="SUPFAM" id="SSF53756">
    <property type="entry name" value="UDP-Glycosyltransferase/glycogen phosphorylase"/>
    <property type="match status" value="1"/>
</dbReference>
<dbReference type="Proteomes" id="UP001595925">
    <property type="component" value="Unassembled WGS sequence"/>
</dbReference>
<name>A0ABD5QC73_9EURY</name>
<dbReference type="Pfam" id="PF00534">
    <property type="entry name" value="Glycos_transf_1"/>
    <property type="match status" value="1"/>
</dbReference>
<evidence type="ECO:0000259" key="1">
    <source>
        <dbReference type="Pfam" id="PF00534"/>
    </source>
</evidence>
<dbReference type="RefSeq" id="WP_224828511.1">
    <property type="nucleotide sequence ID" value="NZ_JAIVEF010000007.1"/>
</dbReference>